<comment type="cofactor">
    <cofactor evidence="1 8">
        <name>FMN</name>
        <dbReference type="ChEBI" id="CHEBI:58210"/>
    </cofactor>
</comment>
<dbReference type="SUPFAM" id="SSF52218">
    <property type="entry name" value="Flavoproteins"/>
    <property type="match status" value="1"/>
</dbReference>
<name>A0ABW2K3G8_9BACI</name>
<evidence type="ECO:0000256" key="8">
    <source>
        <dbReference type="RuleBase" id="RU367037"/>
    </source>
</evidence>
<evidence type="ECO:0000256" key="7">
    <source>
        <dbReference type="ARBA" id="ARBA00022982"/>
    </source>
</evidence>
<dbReference type="Gene3D" id="3.40.50.360">
    <property type="match status" value="1"/>
</dbReference>
<keyword evidence="6 8" id="KW-0288">FMN</keyword>
<sequence length="152" mass="17081">MKIILMYASMSGNTEEMSEIIQGRLSSKEVDVSMFQIDMDDIQVDDMLKYDAVIFGTYTWGDGDVPYELEDFYDDMESVNLTGLPVGLFGSCDSMYPAYGGAIDKFQERFKACGADVVVESLKVELTPDSEDAERCSQFAENFKSQIHVKIK</sequence>
<comment type="caution">
    <text evidence="10">The sequence shown here is derived from an EMBL/GenBank/DDBJ whole genome shotgun (WGS) entry which is preliminary data.</text>
</comment>
<dbReference type="NCBIfam" id="NF005246">
    <property type="entry name" value="PRK06756.1"/>
    <property type="match status" value="1"/>
</dbReference>
<dbReference type="PANTHER" id="PTHR42809:SF1">
    <property type="entry name" value="FLAVODOXIN 1"/>
    <property type="match status" value="1"/>
</dbReference>
<keyword evidence="11" id="KW-1185">Reference proteome</keyword>
<comment type="similarity">
    <text evidence="3 8">Belongs to the flavodoxin family.</text>
</comment>
<feature type="domain" description="Flavodoxin-like" evidence="9">
    <location>
        <begin position="3"/>
        <end position="144"/>
    </location>
</feature>
<accession>A0ABW2K3G8</accession>
<evidence type="ECO:0000259" key="9">
    <source>
        <dbReference type="PROSITE" id="PS50902"/>
    </source>
</evidence>
<dbReference type="Pfam" id="PF00258">
    <property type="entry name" value="Flavodoxin_1"/>
    <property type="match status" value="1"/>
</dbReference>
<protein>
    <recommendedName>
        <fullName evidence="8">Flavodoxin</fullName>
    </recommendedName>
</protein>
<keyword evidence="7 8" id="KW-0249">Electron transport</keyword>
<evidence type="ECO:0000256" key="3">
    <source>
        <dbReference type="ARBA" id="ARBA00005267"/>
    </source>
</evidence>
<comment type="function">
    <text evidence="2 8">Low-potential electron donor to a number of redox enzymes.</text>
</comment>
<dbReference type="EMBL" id="JBHTBY010000008">
    <property type="protein sequence ID" value="MFC7321300.1"/>
    <property type="molecule type" value="Genomic_DNA"/>
</dbReference>
<evidence type="ECO:0000313" key="10">
    <source>
        <dbReference type="EMBL" id="MFC7321300.1"/>
    </source>
</evidence>
<dbReference type="NCBIfam" id="TIGR01753">
    <property type="entry name" value="flav_short"/>
    <property type="match status" value="1"/>
</dbReference>
<keyword evidence="4 8" id="KW-0813">Transport</keyword>
<dbReference type="RefSeq" id="WP_289216406.1">
    <property type="nucleotide sequence ID" value="NZ_JAPVRC010000006.1"/>
</dbReference>
<evidence type="ECO:0000313" key="11">
    <source>
        <dbReference type="Proteomes" id="UP001596494"/>
    </source>
</evidence>
<evidence type="ECO:0000256" key="4">
    <source>
        <dbReference type="ARBA" id="ARBA00022448"/>
    </source>
</evidence>
<gene>
    <name evidence="10" type="ORF">ACFQMN_10440</name>
</gene>
<dbReference type="PROSITE" id="PS50902">
    <property type="entry name" value="FLAVODOXIN_LIKE"/>
    <property type="match status" value="1"/>
</dbReference>
<evidence type="ECO:0000256" key="2">
    <source>
        <dbReference type="ARBA" id="ARBA00003297"/>
    </source>
</evidence>
<organism evidence="10 11">
    <name type="scientific">Halobacillus campisalis</name>
    <dbReference type="NCBI Taxonomy" id="435909"/>
    <lineage>
        <taxon>Bacteria</taxon>
        <taxon>Bacillati</taxon>
        <taxon>Bacillota</taxon>
        <taxon>Bacilli</taxon>
        <taxon>Bacillales</taxon>
        <taxon>Bacillaceae</taxon>
        <taxon>Halobacillus</taxon>
    </lineage>
</organism>
<evidence type="ECO:0000256" key="5">
    <source>
        <dbReference type="ARBA" id="ARBA00022630"/>
    </source>
</evidence>
<evidence type="ECO:0000256" key="1">
    <source>
        <dbReference type="ARBA" id="ARBA00001917"/>
    </source>
</evidence>
<proteinExistence type="inferred from homology"/>
<reference evidence="11" key="1">
    <citation type="journal article" date="2019" name="Int. J. Syst. Evol. Microbiol.">
        <title>The Global Catalogue of Microorganisms (GCM) 10K type strain sequencing project: providing services to taxonomists for standard genome sequencing and annotation.</title>
        <authorList>
            <consortium name="The Broad Institute Genomics Platform"/>
            <consortium name="The Broad Institute Genome Sequencing Center for Infectious Disease"/>
            <person name="Wu L."/>
            <person name="Ma J."/>
        </authorList>
    </citation>
    <scope>NUCLEOTIDE SEQUENCE [LARGE SCALE GENOMIC DNA]</scope>
    <source>
        <strain evidence="11">CCUG 73951</strain>
    </source>
</reference>
<dbReference type="InterPro" id="IPR010087">
    <property type="entry name" value="Flav_short"/>
</dbReference>
<dbReference type="NCBIfam" id="NF005216">
    <property type="entry name" value="PRK06703.1"/>
    <property type="match status" value="1"/>
</dbReference>
<dbReference type="PANTHER" id="PTHR42809">
    <property type="entry name" value="FLAVODOXIN 2"/>
    <property type="match status" value="1"/>
</dbReference>
<dbReference type="Proteomes" id="UP001596494">
    <property type="component" value="Unassembled WGS sequence"/>
</dbReference>
<dbReference type="InterPro" id="IPR050619">
    <property type="entry name" value="Flavodoxin"/>
</dbReference>
<dbReference type="InterPro" id="IPR029039">
    <property type="entry name" value="Flavoprotein-like_sf"/>
</dbReference>
<dbReference type="InterPro" id="IPR008254">
    <property type="entry name" value="Flavodoxin/NO_synth"/>
</dbReference>
<evidence type="ECO:0000256" key="6">
    <source>
        <dbReference type="ARBA" id="ARBA00022643"/>
    </source>
</evidence>
<keyword evidence="5 8" id="KW-0285">Flavoprotein</keyword>